<dbReference type="GO" id="GO:0009398">
    <property type="term" value="P:FMN biosynthetic process"/>
    <property type="evidence" value="ECO:0007669"/>
    <property type="project" value="UniProtKB-UniRule"/>
</dbReference>
<evidence type="ECO:0000256" key="5">
    <source>
        <dbReference type="ARBA" id="ARBA00022643"/>
    </source>
</evidence>
<dbReference type="Gene3D" id="2.40.30.30">
    <property type="entry name" value="Riboflavin kinase-like"/>
    <property type="match status" value="1"/>
</dbReference>
<evidence type="ECO:0000256" key="9">
    <source>
        <dbReference type="ARBA" id="ARBA00022777"/>
    </source>
</evidence>
<dbReference type="NCBIfam" id="TIGR00083">
    <property type="entry name" value="ribF"/>
    <property type="match status" value="1"/>
</dbReference>
<dbReference type="InterPro" id="IPR015865">
    <property type="entry name" value="Riboflavin_kinase_bac/euk"/>
</dbReference>
<comment type="pathway">
    <text evidence="2 15">Cofactor biosynthesis; FAD biosynthesis; FAD from FMN: step 1/1.</text>
</comment>
<comment type="caution">
    <text evidence="17">The sequence shown here is derived from an EMBL/GenBank/DDBJ whole genome shotgun (WGS) entry which is preliminary data.</text>
</comment>
<keyword evidence="4 15" id="KW-0285">Flavoprotein</keyword>
<dbReference type="GO" id="GO:0008531">
    <property type="term" value="F:riboflavin kinase activity"/>
    <property type="evidence" value="ECO:0007669"/>
    <property type="project" value="UniProtKB-UniRule"/>
</dbReference>
<evidence type="ECO:0000256" key="7">
    <source>
        <dbReference type="ARBA" id="ARBA00022695"/>
    </source>
</evidence>
<keyword evidence="18" id="KW-1185">Reference proteome</keyword>
<dbReference type="RefSeq" id="WP_182942440.1">
    <property type="nucleotide sequence ID" value="NZ_JABEQH010000007.1"/>
</dbReference>
<reference evidence="17 18" key="1">
    <citation type="submission" date="2020-04" db="EMBL/GenBank/DDBJ databases">
        <title>Description of novel Gluconacetobacter.</title>
        <authorList>
            <person name="Sombolestani A."/>
        </authorList>
    </citation>
    <scope>NUCLEOTIDE SEQUENCE [LARGE SCALE GENOMIC DNA]</scope>
    <source>
        <strain evidence="17 18">LMG 21312</strain>
    </source>
</reference>
<comment type="catalytic activity">
    <reaction evidence="14 15">
        <text>FMN + ATP + H(+) = FAD + diphosphate</text>
        <dbReference type="Rhea" id="RHEA:17237"/>
        <dbReference type="ChEBI" id="CHEBI:15378"/>
        <dbReference type="ChEBI" id="CHEBI:30616"/>
        <dbReference type="ChEBI" id="CHEBI:33019"/>
        <dbReference type="ChEBI" id="CHEBI:57692"/>
        <dbReference type="ChEBI" id="CHEBI:58210"/>
        <dbReference type="EC" id="2.7.7.2"/>
    </reaction>
</comment>
<evidence type="ECO:0000259" key="16">
    <source>
        <dbReference type="SMART" id="SM00904"/>
    </source>
</evidence>
<keyword evidence="7 15" id="KW-0548">Nucleotidyltransferase</keyword>
<dbReference type="Pfam" id="PF01687">
    <property type="entry name" value="Flavokinase"/>
    <property type="match status" value="1"/>
</dbReference>
<keyword evidence="11 15" id="KW-0067">ATP-binding</keyword>
<dbReference type="AlphaFoldDB" id="A0A7W4J6D4"/>
<evidence type="ECO:0000256" key="11">
    <source>
        <dbReference type="ARBA" id="ARBA00022840"/>
    </source>
</evidence>
<comment type="catalytic activity">
    <reaction evidence="13 15">
        <text>riboflavin + ATP = FMN + ADP + H(+)</text>
        <dbReference type="Rhea" id="RHEA:14357"/>
        <dbReference type="ChEBI" id="CHEBI:15378"/>
        <dbReference type="ChEBI" id="CHEBI:30616"/>
        <dbReference type="ChEBI" id="CHEBI:57986"/>
        <dbReference type="ChEBI" id="CHEBI:58210"/>
        <dbReference type="ChEBI" id="CHEBI:456216"/>
        <dbReference type="EC" id="2.7.1.26"/>
    </reaction>
</comment>
<protein>
    <recommendedName>
        <fullName evidence="15">Riboflavin biosynthesis protein</fullName>
    </recommendedName>
    <domain>
        <recommendedName>
            <fullName evidence="15">Riboflavin kinase</fullName>
            <ecNumber evidence="15">2.7.1.26</ecNumber>
        </recommendedName>
        <alternativeName>
            <fullName evidence="15">Flavokinase</fullName>
        </alternativeName>
    </domain>
    <domain>
        <recommendedName>
            <fullName evidence="15">FMN adenylyltransferase</fullName>
            <ecNumber evidence="15">2.7.7.2</ecNumber>
        </recommendedName>
        <alternativeName>
            <fullName evidence="15">FAD pyrophosphorylase</fullName>
        </alternativeName>
        <alternativeName>
            <fullName evidence="15">FAD synthase</fullName>
        </alternativeName>
    </domain>
</protein>
<dbReference type="EC" id="2.7.7.2" evidence="15"/>
<keyword evidence="5 15" id="KW-0288">FMN</keyword>
<evidence type="ECO:0000256" key="12">
    <source>
        <dbReference type="ARBA" id="ARBA00023268"/>
    </source>
</evidence>
<dbReference type="Proteomes" id="UP000561066">
    <property type="component" value="Unassembled WGS sequence"/>
</dbReference>
<keyword evidence="9 15" id="KW-0418">Kinase</keyword>
<evidence type="ECO:0000256" key="8">
    <source>
        <dbReference type="ARBA" id="ARBA00022741"/>
    </source>
</evidence>
<comment type="pathway">
    <text evidence="3 15">Cofactor biosynthesis; FMN biosynthesis; FMN from riboflavin (ATP route): step 1/1.</text>
</comment>
<dbReference type="GO" id="GO:0009231">
    <property type="term" value="P:riboflavin biosynthetic process"/>
    <property type="evidence" value="ECO:0007669"/>
    <property type="project" value="InterPro"/>
</dbReference>
<sequence>MRTHLHTDWRHIPDEARGMAAALGNFDGVHLGHAHLLHTLHAARPDLGLAVVTFEPHPRELFRPQDPPFRLTLPDERLSALSALGVRQVFQIPFDAAFSAMSAERFVTDVLHEGLGLRHLACGADFAFGHRRGGTVTFLSERAEELGLGLTVVPALADAGGPYSSTRIRRLLQDGYPERAAEELGRPWSIRGIVQHGDKRGRLLGFPTANIPLGRHLEPARGVYAVTVRLTDGRSLPGVANIGRRPTIDDGQESRLEVHLLDFDGDLYGQTLSVALHSLLREERRFAGLDALKTQIALDATAARAYLAEMLRAGI</sequence>
<dbReference type="InterPro" id="IPR014729">
    <property type="entry name" value="Rossmann-like_a/b/a_fold"/>
</dbReference>
<name>A0A7W4J6D4_9PROT</name>
<dbReference type="UniPathway" id="UPA00276">
    <property type="reaction ID" value="UER00406"/>
</dbReference>
<evidence type="ECO:0000256" key="4">
    <source>
        <dbReference type="ARBA" id="ARBA00022630"/>
    </source>
</evidence>
<evidence type="ECO:0000256" key="1">
    <source>
        <dbReference type="ARBA" id="ARBA00002121"/>
    </source>
</evidence>
<keyword evidence="6 15" id="KW-0808">Transferase</keyword>
<evidence type="ECO:0000256" key="2">
    <source>
        <dbReference type="ARBA" id="ARBA00004726"/>
    </source>
</evidence>
<comment type="similarity">
    <text evidence="15">Belongs to the ribF family.</text>
</comment>
<dbReference type="SMART" id="SM00904">
    <property type="entry name" value="Flavokinase"/>
    <property type="match status" value="1"/>
</dbReference>
<dbReference type="GO" id="GO:0003919">
    <property type="term" value="F:FMN adenylyltransferase activity"/>
    <property type="evidence" value="ECO:0007669"/>
    <property type="project" value="UniProtKB-UniRule"/>
</dbReference>
<evidence type="ECO:0000313" key="17">
    <source>
        <dbReference type="EMBL" id="MBB2175540.1"/>
    </source>
</evidence>
<dbReference type="EC" id="2.7.1.26" evidence="15"/>
<dbReference type="GO" id="GO:0005524">
    <property type="term" value="F:ATP binding"/>
    <property type="evidence" value="ECO:0007669"/>
    <property type="project" value="UniProtKB-UniRule"/>
</dbReference>
<evidence type="ECO:0000256" key="13">
    <source>
        <dbReference type="ARBA" id="ARBA00047880"/>
    </source>
</evidence>
<keyword evidence="8 15" id="KW-0547">Nucleotide-binding</keyword>
<accession>A0A7W4J6D4</accession>
<evidence type="ECO:0000313" key="18">
    <source>
        <dbReference type="Proteomes" id="UP000561066"/>
    </source>
</evidence>
<dbReference type="SUPFAM" id="SSF82114">
    <property type="entry name" value="Riboflavin kinase-like"/>
    <property type="match status" value="1"/>
</dbReference>
<dbReference type="EMBL" id="JABEQH010000007">
    <property type="protein sequence ID" value="MBB2175540.1"/>
    <property type="molecule type" value="Genomic_DNA"/>
</dbReference>
<dbReference type="Pfam" id="PF06574">
    <property type="entry name" value="FAD_syn"/>
    <property type="match status" value="1"/>
</dbReference>
<dbReference type="InterPro" id="IPR002606">
    <property type="entry name" value="Riboflavin_kinase_bac"/>
</dbReference>
<dbReference type="InterPro" id="IPR023468">
    <property type="entry name" value="Riboflavin_kinase"/>
</dbReference>
<dbReference type="InterPro" id="IPR015864">
    <property type="entry name" value="FAD_synthase"/>
</dbReference>
<dbReference type="SUPFAM" id="SSF52374">
    <property type="entry name" value="Nucleotidylyl transferase"/>
    <property type="match status" value="1"/>
</dbReference>
<evidence type="ECO:0000256" key="6">
    <source>
        <dbReference type="ARBA" id="ARBA00022679"/>
    </source>
</evidence>
<evidence type="ECO:0000256" key="15">
    <source>
        <dbReference type="PIRNR" id="PIRNR004491"/>
    </source>
</evidence>
<proteinExistence type="inferred from homology"/>
<dbReference type="CDD" id="cd02064">
    <property type="entry name" value="FAD_synthetase_N"/>
    <property type="match status" value="1"/>
</dbReference>
<dbReference type="PIRSF" id="PIRSF004491">
    <property type="entry name" value="FAD_Synth"/>
    <property type="match status" value="1"/>
</dbReference>
<dbReference type="PANTHER" id="PTHR22749:SF6">
    <property type="entry name" value="RIBOFLAVIN KINASE"/>
    <property type="match status" value="1"/>
</dbReference>
<dbReference type="PANTHER" id="PTHR22749">
    <property type="entry name" value="RIBOFLAVIN KINASE/FMN ADENYLYLTRANSFERASE"/>
    <property type="match status" value="1"/>
</dbReference>
<gene>
    <name evidence="17" type="ORF">HLH21_06290</name>
</gene>
<dbReference type="InterPro" id="IPR023465">
    <property type="entry name" value="Riboflavin_kinase_dom_sf"/>
</dbReference>
<evidence type="ECO:0000256" key="14">
    <source>
        <dbReference type="ARBA" id="ARBA00049494"/>
    </source>
</evidence>
<dbReference type="FunFam" id="3.40.50.620:FF:000021">
    <property type="entry name" value="Riboflavin biosynthesis protein"/>
    <property type="match status" value="1"/>
</dbReference>
<keyword evidence="12" id="KW-0511">Multifunctional enzyme</keyword>
<keyword evidence="10 15" id="KW-0274">FAD</keyword>
<evidence type="ECO:0000256" key="10">
    <source>
        <dbReference type="ARBA" id="ARBA00022827"/>
    </source>
</evidence>
<dbReference type="GO" id="GO:0006747">
    <property type="term" value="P:FAD biosynthetic process"/>
    <property type="evidence" value="ECO:0007669"/>
    <property type="project" value="UniProtKB-UniRule"/>
</dbReference>
<organism evidence="17 18">
    <name type="scientific">Gluconacetobacter johannae</name>
    <dbReference type="NCBI Taxonomy" id="112140"/>
    <lineage>
        <taxon>Bacteria</taxon>
        <taxon>Pseudomonadati</taxon>
        <taxon>Pseudomonadota</taxon>
        <taxon>Alphaproteobacteria</taxon>
        <taxon>Acetobacterales</taxon>
        <taxon>Acetobacteraceae</taxon>
        <taxon>Gluconacetobacter</taxon>
    </lineage>
</organism>
<dbReference type="UniPathway" id="UPA00277">
    <property type="reaction ID" value="UER00407"/>
</dbReference>
<dbReference type="Gene3D" id="3.40.50.620">
    <property type="entry name" value="HUPs"/>
    <property type="match status" value="1"/>
</dbReference>
<feature type="domain" description="Riboflavin kinase" evidence="16">
    <location>
        <begin position="183"/>
        <end position="308"/>
    </location>
</feature>
<comment type="function">
    <text evidence="1">Catalyzes the phosphorylation of riboflavin to FMN followed by the adenylation of FMN to FAD.</text>
</comment>
<dbReference type="NCBIfam" id="NF004160">
    <property type="entry name" value="PRK05627.1-3"/>
    <property type="match status" value="1"/>
</dbReference>
<evidence type="ECO:0000256" key="3">
    <source>
        <dbReference type="ARBA" id="ARBA00005201"/>
    </source>
</evidence>